<comment type="caution">
    <text evidence="2">The sequence shown here is derived from an EMBL/GenBank/DDBJ whole genome shotgun (WGS) entry which is preliminary data.</text>
</comment>
<dbReference type="EMBL" id="JBHSDS010000017">
    <property type="protein sequence ID" value="MFC4360482.1"/>
    <property type="molecule type" value="Genomic_DNA"/>
</dbReference>
<evidence type="ECO:0000256" key="1">
    <source>
        <dbReference type="SAM" id="MobiDB-lite"/>
    </source>
</evidence>
<sequence length="470" mass="50761">MGNGISRRNFMASTGAAAGAAGLAGCTGGNGGDGNGSGGGGGNGSDGGGGGGGGTSDGSRPMKWMGPAWAVRDGQKEKFTEMTGIQMETTNADIPTTQQKLLSGDRETFDAFSIDTSGSGAMTKDNDASLPVPKDALDKWDESKITELFTNPGERVDYLGAQTDTILSELWADEDRTQLRFPPHVYNFDAIGLNPKMVDESSVSKWSALFDEQYKGRVAMGAVSAITIPEALMHLMDNDMMDGSVGDLNDPSEDQLDTAVDFLIKQKQGGQFRSTWVAYGNSVNLMSSEEAVIGDIWQPACLDVRRAGTPCTYATMSDGVQGYRYWFGGIAPVAPGAESRGNVDEVHTLINDVHYGAWFPGYIQGWGYSVPHYPNKELVRDGSDDSGEGMGPEYYDWAYEGKATYQAVDDPGLFDPQQYEWSMEEGSPASDGQKRNSGPVEDRIDRIGFFQKWPSNADYMLERWKEFTSA</sequence>
<dbReference type="InterPro" id="IPR006311">
    <property type="entry name" value="TAT_signal"/>
</dbReference>
<dbReference type="InterPro" id="IPR006059">
    <property type="entry name" value="SBP"/>
</dbReference>
<feature type="compositionally biased region" description="Gly residues" evidence="1">
    <location>
        <begin position="27"/>
        <end position="56"/>
    </location>
</feature>
<keyword evidence="3" id="KW-1185">Reference proteome</keyword>
<dbReference type="Proteomes" id="UP001595921">
    <property type="component" value="Unassembled WGS sequence"/>
</dbReference>
<dbReference type="PROSITE" id="PS51257">
    <property type="entry name" value="PROKAR_LIPOPROTEIN"/>
    <property type="match status" value="1"/>
</dbReference>
<gene>
    <name evidence="2" type="ORF">ACFO0N_21255</name>
</gene>
<dbReference type="Gene3D" id="3.40.190.10">
    <property type="entry name" value="Periplasmic binding protein-like II"/>
    <property type="match status" value="1"/>
</dbReference>
<protein>
    <submittedName>
        <fullName evidence="2">Extracellular solute-binding protein</fullName>
    </submittedName>
</protein>
<accession>A0ABD5PHU6</accession>
<dbReference type="Pfam" id="PF13416">
    <property type="entry name" value="SBP_bac_8"/>
    <property type="match status" value="1"/>
</dbReference>
<dbReference type="AlphaFoldDB" id="A0ABD5PHU6"/>
<dbReference type="PROSITE" id="PS51318">
    <property type="entry name" value="TAT"/>
    <property type="match status" value="1"/>
</dbReference>
<evidence type="ECO:0000313" key="3">
    <source>
        <dbReference type="Proteomes" id="UP001595921"/>
    </source>
</evidence>
<name>A0ABD5PHU6_9EURY</name>
<evidence type="ECO:0000313" key="2">
    <source>
        <dbReference type="EMBL" id="MFC4360482.1"/>
    </source>
</evidence>
<reference evidence="2 3" key="1">
    <citation type="journal article" date="2019" name="Int. J. Syst. Evol. Microbiol.">
        <title>The Global Catalogue of Microorganisms (GCM) 10K type strain sequencing project: providing services to taxonomists for standard genome sequencing and annotation.</title>
        <authorList>
            <consortium name="The Broad Institute Genomics Platform"/>
            <consortium name="The Broad Institute Genome Sequencing Center for Infectious Disease"/>
            <person name="Wu L."/>
            <person name="Ma J."/>
        </authorList>
    </citation>
    <scope>NUCLEOTIDE SEQUENCE [LARGE SCALE GENOMIC DNA]</scope>
    <source>
        <strain evidence="2 3">CGMCC 1.12553</strain>
    </source>
</reference>
<feature type="region of interest" description="Disordered" evidence="1">
    <location>
        <begin position="27"/>
        <end position="65"/>
    </location>
</feature>
<dbReference type="SUPFAM" id="SSF53850">
    <property type="entry name" value="Periplasmic binding protein-like II"/>
    <property type="match status" value="1"/>
</dbReference>
<proteinExistence type="predicted"/>
<organism evidence="2 3">
    <name type="scientific">Halobium salinum</name>
    <dbReference type="NCBI Taxonomy" id="1364940"/>
    <lineage>
        <taxon>Archaea</taxon>
        <taxon>Methanobacteriati</taxon>
        <taxon>Methanobacteriota</taxon>
        <taxon>Stenosarchaea group</taxon>
        <taxon>Halobacteria</taxon>
        <taxon>Halobacteriales</taxon>
        <taxon>Haloferacaceae</taxon>
        <taxon>Halobium</taxon>
    </lineage>
</organism>
<dbReference type="RefSeq" id="WP_267620712.1">
    <property type="nucleotide sequence ID" value="NZ_JAODIW010000005.1"/>
</dbReference>